<evidence type="ECO:0000256" key="2">
    <source>
        <dbReference type="SAM" id="MobiDB-lite"/>
    </source>
</evidence>
<feature type="compositionally biased region" description="Polar residues" evidence="2">
    <location>
        <begin position="328"/>
        <end position="341"/>
    </location>
</feature>
<comment type="similarity">
    <text evidence="1">Belongs to the NDRG family.</text>
</comment>
<evidence type="ECO:0008006" key="5">
    <source>
        <dbReference type="Google" id="ProtNLM"/>
    </source>
</evidence>
<dbReference type="Pfam" id="PF03096">
    <property type="entry name" value="Ndr"/>
    <property type="match status" value="1"/>
</dbReference>
<reference evidence="3 4" key="1">
    <citation type="journal article" date="2018" name="J. Allergy Clin. Immunol.">
        <title>High-quality assembly of Dermatophagoides pteronyssinus genome and transcriptome reveals a wide range of novel allergens.</title>
        <authorList>
            <person name="Liu X.Y."/>
            <person name="Yang K.Y."/>
            <person name="Wang M.Q."/>
            <person name="Kwok J.S."/>
            <person name="Zeng X."/>
            <person name="Yang Z."/>
            <person name="Xiao X.J."/>
            <person name="Lau C.P."/>
            <person name="Li Y."/>
            <person name="Huang Z.M."/>
            <person name="Ba J.G."/>
            <person name="Yim A.K."/>
            <person name="Ouyang C.Y."/>
            <person name="Ngai S.M."/>
            <person name="Chan T.F."/>
            <person name="Leung E.L."/>
            <person name="Liu L."/>
            <person name="Liu Z.G."/>
            <person name="Tsui S.K."/>
        </authorList>
    </citation>
    <scope>NUCLEOTIDE SEQUENCE [LARGE SCALE GENOMIC DNA]</scope>
    <source>
        <strain evidence="3">Derp</strain>
    </source>
</reference>
<dbReference type="PANTHER" id="PTHR11034">
    <property type="entry name" value="N-MYC DOWNSTREAM REGULATED"/>
    <property type="match status" value="1"/>
</dbReference>
<organism evidence="3 4">
    <name type="scientific">Dermatophagoides pteronyssinus</name>
    <name type="common">European house dust mite</name>
    <dbReference type="NCBI Taxonomy" id="6956"/>
    <lineage>
        <taxon>Eukaryota</taxon>
        <taxon>Metazoa</taxon>
        <taxon>Ecdysozoa</taxon>
        <taxon>Arthropoda</taxon>
        <taxon>Chelicerata</taxon>
        <taxon>Arachnida</taxon>
        <taxon>Acari</taxon>
        <taxon>Acariformes</taxon>
        <taxon>Sarcoptiformes</taxon>
        <taxon>Astigmata</taxon>
        <taxon>Psoroptidia</taxon>
        <taxon>Analgoidea</taxon>
        <taxon>Pyroglyphidae</taxon>
        <taxon>Dermatophagoidinae</taxon>
        <taxon>Dermatophagoides</taxon>
    </lineage>
</organism>
<evidence type="ECO:0000313" key="4">
    <source>
        <dbReference type="Proteomes" id="UP000887458"/>
    </source>
</evidence>
<feature type="compositionally biased region" description="Polar residues" evidence="2">
    <location>
        <begin position="368"/>
        <end position="394"/>
    </location>
</feature>
<dbReference type="Gene3D" id="3.40.50.1820">
    <property type="entry name" value="alpha/beta hydrolase"/>
    <property type="match status" value="1"/>
</dbReference>
<comment type="caution">
    <text evidence="3">The sequence shown here is derived from an EMBL/GenBank/DDBJ whole genome shotgun (WGS) entry which is preliminary data.</text>
</comment>
<gene>
    <name evidence="3" type="ORF">DERP_014661</name>
</gene>
<reference evidence="3 4" key="2">
    <citation type="journal article" date="2022" name="Mol. Biol. Evol.">
        <title>Comparative Genomics Reveals Insights into the Divergent Evolution of Astigmatic Mites and Household Pest Adaptations.</title>
        <authorList>
            <person name="Xiong Q."/>
            <person name="Wan A.T."/>
            <person name="Liu X."/>
            <person name="Fung C.S."/>
            <person name="Xiao X."/>
            <person name="Malainual N."/>
            <person name="Hou J."/>
            <person name="Wang L."/>
            <person name="Wang M."/>
            <person name="Yang K.Y."/>
            <person name="Cui Y."/>
            <person name="Leung E.L."/>
            <person name="Nong W."/>
            <person name="Shin S.K."/>
            <person name="Au S.W."/>
            <person name="Jeong K.Y."/>
            <person name="Chew F.T."/>
            <person name="Hui J.H."/>
            <person name="Leung T.F."/>
            <person name="Tungtrongchitr A."/>
            <person name="Zhong N."/>
            <person name="Liu Z."/>
            <person name="Tsui S.K."/>
        </authorList>
    </citation>
    <scope>NUCLEOTIDE SEQUENCE [LARGE SCALE GENOMIC DNA]</scope>
    <source>
        <strain evidence="3">Derp</strain>
    </source>
</reference>
<dbReference type="InterPro" id="IPR004142">
    <property type="entry name" value="NDRG"/>
</dbReference>
<accession>A0ABQ8JRI7</accession>
<dbReference type="InterPro" id="IPR029058">
    <property type="entry name" value="AB_hydrolase_fold"/>
</dbReference>
<protein>
    <recommendedName>
        <fullName evidence="5">Protein NDRG3-like</fullName>
    </recommendedName>
</protein>
<dbReference type="EMBL" id="NJHN03000020">
    <property type="protein sequence ID" value="KAH9425224.1"/>
    <property type="molecule type" value="Genomic_DNA"/>
</dbReference>
<proteinExistence type="inferred from homology"/>
<evidence type="ECO:0000313" key="3">
    <source>
        <dbReference type="EMBL" id="KAH9425224.1"/>
    </source>
</evidence>
<evidence type="ECO:0000256" key="1">
    <source>
        <dbReference type="ARBA" id="ARBA00005598"/>
    </source>
</evidence>
<dbReference type="Proteomes" id="UP000887458">
    <property type="component" value="Unassembled WGS sequence"/>
</dbReference>
<dbReference type="SUPFAM" id="SSF53474">
    <property type="entry name" value="alpha/beta-Hydrolases"/>
    <property type="match status" value="1"/>
</dbReference>
<name>A0ABQ8JRI7_DERPT</name>
<feature type="region of interest" description="Disordered" evidence="2">
    <location>
        <begin position="322"/>
        <end position="399"/>
    </location>
</feature>
<keyword evidence="4" id="KW-1185">Reference proteome</keyword>
<sequence>MNRRGKAYRGDGELAQDEDQLMEYQFEIKTDICGYLNVFVKGDLDNLQPSSLVFLTVHDLGTNHEDFHKLLEHPCMARVKQRSVWIHVDMPGQEYDAIDLAPYFDFPTFDQISEDLVQILDYFSIDSCVTFGEGAGANILLRMAINHPDRVMGNILIHCQPTNDSNLVTYFKNEYNLWRFRVFGMNKTTDNFLVQHKFGLSLNAKMDLDTEQSIKQYLEQLHKRINRKNLLPFIRAYLGRSNIATKIKNELIVPTLIVSGSYPRLQRMADEMQSLIDNKILTRWNALDCSSVLDEATDLFVEKLILFCQGLGYLANEINRKRQRQDSSEVFESTETVQNQPDLKPIVGVDHMDNNSGGQPMANGKSIKLTNGSVGDSNRYNQSMNGSGNANASMMTRHDDRPPIDLIDDNSDDLYNDSYMDIDSDPATAIGAGSGGLYSPMMMMSHLNCSQPQPPSSLLSSSNWDDGILMGPDSGCINGSGGGGAGPGNMPLSQRQQLMAKLMHQDFFNKFDDLLDNDDLD</sequence>